<dbReference type="InterPro" id="IPR027836">
    <property type="entry name" value="DUF4529"/>
</dbReference>
<name>A0A833YJD9_9CHIR</name>
<dbReference type="PANTHER" id="PTHR36869">
    <property type="entry name" value="CHROMOSOME 16 OPEN READING FRAME 46"/>
    <property type="match status" value="1"/>
</dbReference>
<feature type="region of interest" description="Disordered" evidence="1">
    <location>
        <begin position="354"/>
        <end position="398"/>
    </location>
</feature>
<sequence length="450" mass="50524">MDLCQKNETEIENSENNEIQNMEGKELTYTCPDGRREKNHVCCLLNISDITFEQDEKARKFVIETGWEEAVQGWGRVSPTACIWPRKKLKKVKVGASASSCLVCVSLSQGIPETKPQSEAGKLESRAPAEADPERDQGRPSQTQSQEHKDPTTTSRESGKMCLPSCNQGEKKNLQIKEFIWCMEKWATPETVRAKGPSGRADRGHSISDSWTSKGLLILPPLKASAPTGLGVLGKKSKNFLLQPEEKVLRVDKDECVACACELKTVGRKNGKRPIELAKHLKVNCRQPFPPAVVGTPLVANLERGCLHWSILPEKNLLCPPHCNNVCCLTTRQLLQREGAQNYKAKFKAREQRPPVNTQKCVPKEAKQENRHQTLETSVFPRPPLPSLTREEGRERGRETIDWLPLARPQLGSWPGTQECALIRYQNWDFWVCRLALSPLSHTSQGDLHS</sequence>
<dbReference type="AlphaFoldDB" id="A0A833YJD9"/>
<evidence type="ECO:0000313" key="3">
    <source>
        <dbReference type="Proteomes" id="UP000664940"/>
    </source>
</evidence>
<organism evidence="2 3">
    <name type="scientific">Phyllostomus discolor</name>
    <name type="common">pale spear-nosed bat</name>
    <dbReference type="NCBI Taxonomy" id="89673"/>
    <lineage>
        <taxon>Eukaryota</taxon>
        <taxon>Metazoa</taxon>
        <taxon>Chordata</taxon>
        <taxon>Craniata</taxon>
        <taxon>Vertebrata</taxon>
        <taxon>Euteleostomi</taxon>
        <taxon>Mammalia</taxon>
        <taxon>Eutheria</taxon>
        <taxon>Laurasiatheria</taxon>
        <taxon>Chiroptera</taxon>
        <taxon>Yangochiroptera</taxon>
        <taxon>Phyllostomidae</taxon>
        <taxon>Phyllostominae</taxon>
        <taxon>Phyllostomus</taxon>
    </lineage>
</organism>
<feature type="compositionally biased region" description="Basic and acidic residues" evidence="1">
    <location>
        <begin position="121"/>
        <end position="138"/>
    </location>
</feature>
<dbReference type="Pfam" id="PF15032">
    <property type="entry name" value="DUF4529"/>
    <property type="match status" value="1"/>
</dbReference>
<comment type="caution">
    <text evidence="2">The sequence shown here is derived from an EMBL/GenBank/DDBJ whole genome shotgun (WGS) entry which is preliminary data.</text>
</comment>
<feature type="compositionally biased region" description="Basic and acidic residues" evidence="1">
    <location>
        <begin position="362"/>
        <end position="374"/>
    </location>
</feature>
<evidence type="ECO:0000256" key="1">
    <source>
        <dbReference type="SAM" id="MobiDB-lite"/>
    </source>
</evidence>
<evidence type="ECO:0000313" key="2">
    <source>
        <dbReference type="EMBL" id="KAF6076710.1"/>
    </source>
</evidence>
<dbReference type="PANTHER" id="PTHR36869:SF1">
    <property type="entry name" value="CHROMOSOME 16 OPEN READING FRAME 46"/>
    <property type="match status" value="1"/>
</dbReference>
<protein>
    <submittedName>
        <fullName evidence="2">Uncharacterized protein</fullName>
    </submittedName>
</protein>
<gene>
    <name evidence="2" type="ORF">HJG60_001684</name>
</gene>
<accession>A0A833YJD9</accession>
<reference evidence="2 3" key="1">
    <citation type="journal article" date="2020" name="Nature">
        <title>Six reference-quality genomes reveal evolution of bat adaptations.</title>
        <authorList>
            <person name="Jebb D."/>
            <person name="Huang Z."/>
            <person name="Pippel M."/>
            <person name="Hughes G.M."/>
            <person name="Lavrichenko K."/>
            <person name="Devanna P."/>
            <person name="Winkler S."/>
            <person name="Jermiin L.S."/>
            <person name="Skirmuntt E.C."/>
            <person name="Katzourakis A."/>
            <person name="Burkitt-Gray L."/>
            <person name="Ray D.A."/>
            <person name="Sullivan K.A.M."/>
            <person name="Roscito J.G."/>
            <person name="Kirilenko B.M."/>
            <person name="Davalos L.M."/>
            <person name="Corthals A.P."/>
            <person name="Power M.L."/>
            <person name="Jones G."/>
            <person name="Ransome R.D."/>
            <person name="Dechmann D.K.N."/>
            <person name="Locatelli A.G."/>
            <person name="Puechmaille S.J."/>
            <person name="Fedrigo O."/>
            <person name="Jarvis E.D."/>
            <person name="Hiller M."/>
            <person name="Vernes S.C."/>
            <person name="Myers E.W."/>
            <person name="Teeling E.C."/>
        </authorList>
    </citation>
    <scope>NUCLEOTIDE SEQUENCE [LARGE SCALE GENOMIC DNA]</scope>
    <source>
        <strain evidence="2">Bat1K_MPI-CBG_1</strain>
    </source>
</reference>
<dbReference type="Proteomes" id="UP000664940">
    <property type="component" value="Unassembled WGS sequence"/>
</dbReference>
<feature type="region of interest" description="Disordered" evidence="1">
    <location>
        <begin position="113"/>
        <end position="164"/>
    </location>
</feature>
<proteinExistence type="predicted"/>
<dbReference type="EMBL" id="JABVXQ010000014">
    <property type="protein sequence ID" value="KAF6076710.1"/>
    <property type="molecule type" value="Genomic_DNA"/>
</dbReference>
<feature type="compositionally biased region" description="Basic and acidic residues" evidence="1">
    <location>
        <begin position="389"/>
        <end position="398"/>
    </location>
</feature>